<dbReference type="STRING" id="4955.A0A1G4M712"/>
<proteinExistence type="predicted"/>
<dbReference type="InterPro" id="IPR040554">
    <property type="entry name" value="KPWE_PEX14_dom"/>
</dbReference>
<accession>A0A1G4M712</accession>
<feature type="compositionally biased region" description="Basic and acidic residues" evidence="1">
    <location>
        <begin position="52"/>
        <end position="63"/>
    </location>
</feature>
<dbReference type="OrthoDB" id="9936937at2759"/>
<feature type="domain" description="Peroxisomal membrane protein PEX14-like KPWE" evidence="2">
    <location>
        <begin position="4"/>
        <end position="50"/>
    </location>
</feature>
<sequence>MSNQHLSYDELVDHIVNNKPIPNVIHVPNIAHDESLRTKSQLQPRTKPWEANQRREPVTKEASSKTVTESETVDSFSRAKNLESLSTYYAIETEFEQHLKNFLDGTEEDSSVQ</sequence>
<dbReference type="Pfam" id="PF17733">
    <property type="entry name" value="KPWE_dom"/>
    <property type="match status" value="1"/>
</dbReference>
<dbReference type="EMBL" id="LT598487">
    <property type="protein sequence ID" value="SCV99622.1"/>
    <property type="molecule type" value="Genomic_DNA"/>
</dbReference>
<name>A0A1G4M712_LACFM</name>
<dbReference type="OMA" id="IMAPRAK"/>
<organism evidence="3 4">
    <name type="scientific">Lachancea fermentati</name>
    <name type="common">Zygosaccharomyces fermentati</name>
    <dbReference type="NCBI Taxonomy" id="4955"/>
    <lineage>
        <taxon>Eukaryota</taxon>
        <taxon>Fungi</taxon>
        <taxon>Dikarya</taxon>
        <taxon>Ascomycota</taxon>
        <taxon>Saccharomycotina</taxon>
        <taxon>Saccharomycetes</taxon>
        <taxon>Saccharomycetales</taxon>
        <taxon>Saccharomycetaceae</taxon>
        <taxon>Lachancea</taxon>
    </lineage>
</organism>
<evidence type="ECO:0000313" key="3">
    <source>
        <dbReference type="EMBL" id="SCV99622.1"/>
    </source>
</evidence>
<keyword evidence="4" id="KW-1185">Reference proteome</keyword>
<evidence type="ECO:0000259" key="2">
    <source>
        <dbReference type="Pfam" id="PF17733"/>
    </source>
</evidence>
<gene>
    <name evidence="3" type="ORF">LAFE_0A07250G</name>
</gene>
<evidence type="ECO:0000256" key="1">
    <source>
        <dbReference type="SAM" id="MobiDB-lite"/>
    </source>
</evidence>
<reference evidence="3 4" key="1">
    <citation type="submission" date="2016-03" db="EMBL/GenBank/DDBJ databases">
        <authorList>
            <person name="Devillers H."/>
        </authorList>
    </citation>
    <scope>NUCLEOTIDE SEQUENCE [LARGE SCALE GENOMIC DNA]</scope>
    <source>
        <strain evidence="3">CBS 6772</strain>
    </source>
</reference>
<evidence type="ECO:0000313" key="4">
    <source>
        <dbReference type="Proteomes" id="UP000190831"/>
    </source>
</evidence>
<dbReference type="Proteomes" id="UP000190831">
    <property type="component" value="Chromosome A"/>
</dbReference>
<dbReference type="AlphaFoldDB" id="A0A1G4M712"/>
<protein>
    <submittedName>
        <fullName evidence="3">LAFE_0A07250g1_1</fullName>
    </submittedName>
</protein>
<feature type="region of interest" description="Disordered" evidence="1">
    <location>
        <begin position="35"/>
        <end position="72"/>
    </location>
</feature>